<dbReference type="Proteomes" id="UP000728032">
    <property type="component" value="Unassembled WGS sequence"/>
</dbReference>
<gene>
    <name evidence="5" type="ORF">ONB1V03_LOCUS2407</name>
</gene>
<accession>A0A7R9QDF5</accession>
<reference evidence="5" key="1">
    <citation type="submission" date="2020-11" db="EMBL/GenBank/DDBJ databases">
        <authorList>
            <person name="Tran Van P."/>
        </authorList>
    </citation>
    <scope>NUCLEOTIDE SEQUENCE</scope>
</reference>
<dbReference type="OrthoDB" id="5946508at2759"/>
<evidence type="ECO:0000313" key="6">
    <source>
        <dbReference type="Proteomes" id="UP000728032"/>
    </source>
</evidence>
<name>A0A7R9QDF5_9ACAR</name>
<evidence type="ECO:0000256" key="3">
    <source>
        <dbReference type="ARBA" id="ARBA00044072"/>
    </source>
</evidence>
<dbReference type="GO" id="GO:0043083">
    <property type="term" value="C:synaptic cleft"/>
    <property type="evidence" value="ECO:0007669"/>
    <property type="project" value="UniProtKB-SubCell"/>
</dbReference>
<evidence type="ECO:0000256" key="2">
    <source>
        <dbReference type="ARBA" id="ARBA00043942"/>
    </source>
</evidence>
<dbReference type="InterPro" id="IPR021475">
    <property type="entry name" value="Pants/Emi1-like"/>
</dbReference>
<dbReference type="PANTHER" id="PTHR28052">
    <property type="entry name" value="UPF0545 PROTEIN C22ORF39"/>
    <property type="match status" value="1"/>
</dbReference>
<proteinExistence type="inferred from homology"/>
<comment type="similarity">
    <text evidence="1">Belongs to the UPF0545 family.</text>
</comment>
<evidence type="ECO:0000313" key="5">
    <source>
        <dbReference type="EMBL" id="CAD7640142.1"/>
    </source>
</evidence>
<dbReference type="EMBL" id="CAJPVJ010000547">
    <property type="protein sequence ID" value="CAG2162818.1"/>
    <property type="molecule type" value="Genomic_DNA"/>
</dbReference>
<evidence type="ECO:0000256" key="4">
    <source>
        <dbReference type="ARBA" id="ARBA00044235"/>
    </source>
</evidence>
<dbReference type="PANTHER" id="PTHR28052:SF1">
    <property type="entry name" value="UPF0545 PROTEIN C22ORF39"/>
    <property type="match status" value="1"/>
</dbReference>
<evidence type="ECO:0000256" key="1">
    <source>
        <dbReference type="ARBA" id="ARBA00006412"/>
    </source>
</evidence>
<dbReference type="Pfam" id="PF11326">
    <property type="entry name" value="PANTS-like"/>
    <property type="match status" value="1"/>
</dbReference>
<keyword evidence="6" id="KW-1185">Reference proteome</keyword>
<dbReference type="EMBL" id="OC915372">
    <property type="protein sequence ID" value="CAD7640142.1"/>
    <property type="molecule type" value="Genomic_DNA"/>
</dbReference>
<dbReference type="AlphaFoldDB" id="A0A7R9QDF5"/>
<protein>
    <recommendedName>
        <fullName evidence="3">Synaptic plasticity regulator PANTS</fullName>
    </recommendedName>
    <alternativeName>
        <fullName evidence="4">Plasticity-associated neural transcript short</fullName>
    </alternativeName>
</protein>
<comment type="subcellular location">
    <subcellularLocation>
        <location evidence="2">Synaptic cleft</location>
    </subcellularLocation>
</comment>
<organism evidence="5">
    <name type="scientific">Oppiella nova</name>
    <dbReference type="NCBI Taxonomy" id="334625"/>
    <lineage>
        <taxon>Eukaryota</taxon>
        <taxon>Metazoa</taxon>
        <taxon>Ecdysozoa</taxon>
        <taxon>Arthropoda</taxon>
        <taxon>Chelicerata</taxon>
        <taxon>Arachnida</taxon>
        <taxon>Acari</taxon>
        <taxon>Acariformes</taxon>
        <taxon>Sarcoptiformes</taxon>
        <taxon>Oribatida</taxon>
        <taxon>Brachypylina</taxon>
        <taxon>Oppioidea</taxon>
        <taxon>Oppiidae</taxon>
        <taxon>Oppiella</taxon>
    </lineage>
</organism>
<sequence length="163" mass="19512">MVCLSVYNSCTTSSMSSSDDLPETEINFDESTRHLGSNSWLVRPCERYGQQYKDCKSMRARVHQYFIFGHSIDCSQWSQDYENCLKFRNSKKAEDLDKVIESEMRRKEERLETMKANDVWEYRSEPPTDWRKPLPDWFVQRNQFSLLSRKQKERQNNTNVNKT</sequence>